<organism evidence="3 4">
    <name type="scientific">Chelonoidis abingdonii</name>
    <name type="common">Abingdon island giant tortoise</name>
    <name type="synonym">Testudo abingdonii</name>
    <dbReference type="NCBI Taxonomy" id="106734"/>
    <lineage>
        <taxon>Eukaryota</taxon>
        <taxon>Metazoa</taxon>
        <taxon>Chordata</taxon>
        <taxon>Craniata</taxon>
        <taxon>Vertebrata</taxon>
        <taxon>Euteleostomi</taxon>
        <taxon>Archelosauria</taxon>
        <taxon>Testudinata</taxon>
        <taxon>Testudines</taxon>
        <taxon>Cryptodira</taxon>
        <taxon>Durocryptodira</taxon>
        <taxon>Testudinoidea</taxon>
        <taxon>Testudinidae</taxon>
        <taxon>Chelonoidis</taxon>
    </lineage>
</organism>
<feature type="domain" description="Beta-defensin-like" evidence="2">
    <location>
        <begin position="34"/>
        <end position="68"/>
    </location>
</feature>
<dbReference type="GeneTree" id="ENSGT00960000191744"/>
<dbReference type="Proteomes" id="UP000694404">
    <property type="component" value="Unplaced"/>
</dbReference>
<sequence>MPVILQSQSFLTLLCRLMITLFLSTQFSKAQILTVRCRLQGGFCSFGRCSPRMRRIGRCTPNGYFCCKRFYWQPYI</sequence>
<dbReference type="Pfam" id="PF00711">
    <property type="entry name" value="Defensin_beta"/>
    <property type="match status" value="1"/>
</dbReference>
<dbReference type="Gene3D" id="3.10.360.10">
    <property type="entry name" value="Antimicrobial Peptide, Beta-defensin 2, Chain A"/>
    <property type="match status" value="1"/>
</dbReference>
<evidence type="ECO:0000256" key="1">
    <source>
        <dbReference type="SAM" id="SignalP"/>
    </source>
</evidence>
<evidence type="ECO:0000313" key="3">
    <source>
        <dbReference type="Ensembl" id="ENSCABP00000000157.1"/>
    </source>
</evidence>
<dbReference type="GO" id="GO:0006952">
    <property type="term" value="P:defense response"/>
    <property type="evidence" value="ECO:0007669"/>
    <property type="project" value="InterPro"/>
</dbReference>
<protein>
    <recommendedName>
        <fullName evidence="2">Beta-defensin-like domain-containing protein</fullName>
    </recommendedName>
</protein>
<reference evidence="3" key="2">
    <citation type="submission" date="2025-09" db="UniProtKB">
        <authorList>
            <consortium name="Ensembl"/>
        </authorList>
    </citation>
    <scope>IDENTIFICATION</scope>
</reference>
<dbReference type="GO" id="GO:0005576">
    <property type="term" value="C:extracellular region"/>
    <property type="evidence" value="ECO:0007669"/>
    <property type="project" value="InterPro"/>
</dbReference>
<keyword evidence="4" id="KW-1185">Reference proteome</keyword>
<evidence type="ECO:0000313" key="4">
    <source>
        <dbReference type="Proteomes" id="UP000694404"/>
    </source>
</evidence>
<name>A0A8C0FW64_CHEAB</name>
<evidence type="ECO:0000259" key="2">
    <source>
        <dbReference type="Pfam" id="PF00711"/>
    </source>
</evidence>
<feature type="signal peptide" evidence="1">
    <location>
        <begin position="1"/>
        <end position="30"/>
    </location>
</feature>
<keyword evidence="1" id="KW-0732">Signal</keyword>
<dbReference type="SUPFAM" id="SSF57392">
    <property type="entry name" value="Defensin-like"/>
    <property type="match status" value="1"/>
</dbReference>
<dbReference type="Ensembl" id="ENSCABT00000000175.1">
    <property type="protein sequence ID" value="ENSCABP00000000157.1"/>
    <property type="gene ID" value="ENSCABG00000000141.1"/>
</dbReference>
<accession>A0A8C0FW64</accession>
<feature type="chain" id="PRO_5034017853" description="Beta-defensin-like domain-containing protein" evidence="1">
    <location>
        <begin position="31"/>
        <end position="76"/>
    </location>
</feature>
<reference evidence="3" key="1">
    <citation type="submission" date="2025-08" db="UniProtKB">
        <authorList>
            <consortium name="Ensembl"/>
        </authorList>
    </citation>
    <scope>IDENTIFICATION</scope>
</reference>
<dbReference type="AlphaFoldDB" id="A0A8C0FW64"/>
<dbReference type="OMA" id="ICYIGIC"/>
<proteinExistence type="predicted"/>
<dbReference type="InterPro" id="IPR001855">
    <property type="entry name" value="Defensin_beta-like"/>
</dbReference>